<reference evidence="1" key="1">
    <citation type="submission" date="2023-10" db="EMBL/GenBank/DDBJ databases">
        <title>Genome assembly of Pristionchus species.</title>
        <authorList>
            <person name="Yoshida K."/>
            <person name="Sommer R.J."/>
        </authorList>
    </citation>
    <scope>NUCLEOTIDE SEQUENCE</scope>
    <source>
        <strain evidence="1">RS5133</strain>
    </source>
</reference>
<organism evidence="1 2">
    <name type="scientific">Pristionchus fissidentatus</name>
    <dbReference type="NCBI Taxonomy" id="1538716"/>
    <lineage>
        <taxon>Eukaryota</taxon>
        <taxon>Metazoa</taxon>
        <taxon>Ecdysozoa</taxon>
        <taxon>Nematoda</taxon>
        <taxon>Chromadorea</taxon>
        <taxon>Rhabditida</taxon>
        <taxon>Rhabditina</taxon>
        <taxon>Diplogasteromorpha</taxon>
        <taxon>Diplogasteroidea</taxon>
        <taxon>Neodiplogasteridae</taxon>
        <taxon>Pristionchus</taxon>
    </lineage>
</organism>
<comment type="caution">
    <text evidence="1">The sequence shown here is derived from an EMBL/GenBank/DDBJ whole genome shotgun (WGS) entry which is preliminary data.</text>
</comment>
<evidence type="ECO:0000313" key="1">
    <source>
        <dbReference type="EMBL" id="GMT20861.1"/>
    </source>
</evidence>
<keyword evidence="2" id="KW-1185">Reference proteome</keyword>
<accession>A0AAV5VN70</accession>
<protein>
    <submittedName>
        <fullName evidence="1">Uncharacterized protein</fullName>
    </submittedName>
</protein>
<sequence length="157" mass="17347">HGLRRQWRQQWARREHLRQRAPHRRRWAATAIDLGCRPDASAAAKSATARRPTRWVSICRQNALARSYLCRCSETLRSPSPAAAPVLLLLQPGAEPPCSTTTCDRAGCSSSQTARRLKIGEIGGGGRGRSTRRWRSRATPLSVALAPMHYSPTSPSL</sequence>
<feature type="non-terminal residue" evidence="1">
    <location>
        <position position="1"/>
    </location>
</feature>
<dbReference type="Proteomes" id="UP001432322">
    <property type="component" value="Unassembled WGS sequence"/>
</dbReference>
<dbReference type="AlphaFoldDB" id="A0AAV5VN70"/>
<name>A0AAV5VN70_9BILA</name>
<evidence type="ECO:0000313" key="2">
    <source>
        <dbReference type="Proteomes" id="UP001432322"/>
    </source>
</evidence>
<gene>
    <name evidence="1" type="ORF">PFISCL1PPCAC_12158</name>
</gene>
<proteinExistence type="predicted"/>
<dbReference type="EMBL" id="BTSY01000003">
    <property type="protein sequence ID" value="GMT20861.1"/>
    <property type="molecule type" value="Genomic_DNA"/>
</dbReference>